<dbReference type="EC" id="2.7.4.9" evidence="2 11"/>
<evidence type="ECO:0000256" key="4">
    <source>
        <dbReference type="ARBA" id="ARBA00022679"/>
    </source>
</evidence>
<accession>A0A140L0U0</accession>
<dbReference type="AlphaFoldDB" id="A0A140L0U0"/>
<protein>
    <recommendedName>
        <fullName evidence="3 11">Thymidylate kinase</fullName>
        <ecNumber evidence="2 11">2.7.4.9</ecNumber>
    </recommendedName>
    <alternativeName>
        <fullName evidence="11">dTMP kinase</fullName>
    </alternativeName>
</protein>
<comment type="similarity">
    <text evidence="1 11">Belongs to the thymidylate kinase family.</text>
</comment>
<evidence type="ECO:0000256" key="5">
    <source>
        <dbReference type="ARBA" id="ARBA00022727"/>
    </source>
</evidence>
<dbReference type="RefSeq" id="WP_068557567.1">
    <property type="nucleotide sequence ID" value="NZ_LOEE01000062.1"/>
</dbReference>
<evidence type="ECO:0000313" key="14">
    <source>
        <dbReference type="Proteomes" id="UP000070456"/>
    </source>
</evidence>
<evidence type="ECO:0000313" key="13">
    <source>
        <dbReference type="EMBL" id="KXG74165.1"/>
    </source>
</evidence>
<evidence type="ECO:0000259" key="12">
    <source>
        <dbReference type="Pfam" id="PF02223"/>
    </source>
</evidence>
<dbReference type="Proteomes" id="UP000070456">
    <property type="component" value="Unassembled WGS sequence"/>
</dbReference>
<organism evidence="13 14">
    <name type="scientific">Thermotalea metallivorans</name>
    <dbReference type="NCBI Taxonomy" id="520762"/>
    <lineage>
        <taxon>Bacteria</taxon>
        <taxon>Bacillati</taxon>
        <taxon>Bacillota</taxon>
        <taxon>Clostridia</taxon>
        <taxon>Peptostreptococcales</taxon>
        <taxon>Thermotaleaceae</taxon>
        <taxon>Thermotalea</taxon>
    </lineage>
</organism>
<evidence type="ECO:0000256" key="3">
    <source>
        <dbReference type="ARBA" id="ARBA00017144"/>
    </source>
</evidence>
<comment type="catalytic activity">
    <reaction evidence="9 11">
        <text>dTMP + ATP = dTDP + ADP</text>
        <dbReference type="Rhea" id="RHEA:13517"/>
        <dbReference type="ChEBI" id="CHEBI:30616"/>
        <dbReference type="ChEBI" id="CHEBI:58369"/>
        <dbReference type="ChEBI" id="CHEBI:63528"/>
        <dbReference type="ChEBI" id="CHEBI:456216"/>
        <dbReference type="EC" id="2.7.4.9"/>
    </reaction>
</comment>
<comment type="function">
    <text evidence="10 11">Phosphorylation of dTMP to form dTDP in both de novo and salvage pathways of dTTP synthesis.</text>
</comment>
<keyword evidence="14" id="KW-1185">Reference proteome</keyword>
<dbReference type="PANTHER" id="PTHR10344:SF4">
    <property type="entry name" value="UMP-CMP KINASE 2, MITOCHONDRIAL"/>
    <property type="match status" value="1"/>
</dbReference>
<dbReference type="GO" id="GO:0006235">
    <property type="term" value="P:dTTP biosynthetic process"/>
    <property type="evidence" value="ECO:0007669"/>
    <property type="project" value="UniProtKB-UniRule"/>
</dbReference>
<name>A0A140L0U0_9FIRM</name>
<evidence type="ECO:0000256" key="11">
    <source>
        <dbReference type="HAMAP-Rule" id="MF_00165"/>
    </source>
</evidence>
<evidence type="ECO:0000256" key="9">
    <source>
        <dbReference type="ARBA" id="ARBA00048743"/>
    </source>
</evidence>
<dbReference type="FunFam" id="3.40.50.300:FF:000225">
    <property type="entry name" value="Thymidylate kinase"/>
    <property type="match status" value="1"/>
</dbReference>
<keyword evidence="8 11" id="KW-0067">ATP-binding</keyword>
<dbReference type="EMBL" id="LOEE01000062">
    <property type="protein sequence ID" value="KXG74165.1"/>
    <property type="molecule type" value="Genomic_DNA"/>
</dbReference>
<evidence type="ECO:0000256" key="2">
    <source>
        <dbReference type="ARBA" id="ARBA00012980"/>
    </source>
</evidence>
<dbReference type="Pfam" id="PF02223">
    <property type="entry name" value="Thymidylate_kin"/>
    <property type="match status" value="1"/>
</dbReference>
<dbReference type="GO" id="GO:0004798">
    <property type="term" value="F:dTMP kinase activity"/>
    <property type="evidence" value="ECO:0007669"/>
    <property type="project" value="UniProtKB-UniRule"/>
</dbReference>
<dbReference type="InterPro" id="IPR018095">
    <property type="entry name" value="Thymidylate_kin_CS"/>
</dbReference>
<feature type="domain" description="Thymidylate kinase-like" evidence="12">
    <location>
        <begin position="9"/>
        <end position="197"/>
    </location>
</feature>
<dbReference type="HAMAP" id="MF_00165">
    <property type="entry name" value="Thymidylate_kinase"/>
    <property type="match status" value="1"/>
</dbReference>
<dbReference type="GO" id="GO:0005524">
    <property type="term" value="F:ATP binding"/>
    <property type="evidence" value="ECO:0007669"/>
    <property type="project" value="UniProtKB-UniRule"/>
</dbReference>
<dbReference type="PANTHER" id="PTHR10344">
    <property type="entry name" value="THYMIDYLATE KINASE"/>
    <property type="match status" value="1"/>
</dbReference>
<dbReference type="PATRIC" id="fig|520762.4.peg.2854"/>
<dbReference type="InterPro" id="IPR039430">
    <property type="entry name" value="Thymidylate_kin-like_dom"/>
</dbReference>
<evidence type="ECO:0000256" key="7">
    <source>
        <dbReference type="ARBA" id="ARBA00022777"/>
    </source>
</evidence>
<dbReference type="STRING" id="520762.AN619_25840"/>
<keyword evidence="6 11" id="KW-0547">Nucleotide-binding</keyword>
<keyword evidence="4 11" id="KW-0808">Transferase</keyword>
<dbReference type="GO" id="GO:0006233">
    <property type="term" value="P:dTDP biosynthetic process"/>
    <property type="evidence" value="ECO:0007669"/>
    <property type="project" value="InterPro"/>
</dbReference>
<dbReference type="Gene3D" id="3.40.50.300">
    <property type="entry name" value="P-loop containing nucleotide triphosphate hydrolases"/>
    <property type="match status" value="1"/>
</dbReference>
<dbReference type="InterPro" id="IPR018094">
    <property type="entry name" value="Thymidylate_kinase"/>
</dbReference>
<dbReference type="PROSITE" id="PS01331">
    <property type="entry name" value="THYMIDYLATE_KINASE"/>
    <property type="match status" value="1"/>
</dbReference>
<gene>
    <name evidence="11 13" type="primary">tmk</name>
    <name evidence="13" type="ORF">AN619_25840</name>
</gene>
<evidence type="ECO:0000256" key="10">
    <source>
        <dbReference type="ARBA" id="ARBA00057735"/>
    </source>
</evidence>
<comment type="caution">
    <text evidence="13">The sequence shown here is derived from an EMBL/GenBank/DDBJ whole genome shotgun (WGS) entry which is preliminary data.</text>
</comment>
<keyword evidence="5 11" id="KW-0545">Nucleotide biosynthesis</keyword>
<dbReference type="GO" id="GO:0005829">
    <property type="term" value="C:cytosol"/>
    <property type="evidence" value="ECO:0007669"/>
    <property type="project" value="TreeGrafter"/>
</dbReference>
<dbReference type="SUPFAM" id="SSF52540">
    <property type="entry name" value="P-loop containing nucleoside triphosphate hydrolases"/>
    <property type="match status" value="1"/>
</dbReference>
<evidence type="ECO:0000256" key="8">
    <source>
        <dbReference type="ARBA" id="ARBA00022840"/>
    </source>
</evidence>
<keyword evidence="7 11" id="KW-0418">Kinase</keyword>
<dbReference type="OrthoDB" id="9774907at2"/>
<sequence>MRGLFITMEGPDGSGKTTQMKKTAEYFIDQGYEVLLTREPGGTLIGEKIREIILDKKHVEMDSITETLLYAASRAQHVAEVIRPAIEEGKIVICDRFVDSSLVYQGFGRNLGLELVEEINKAAVQGIMPDITFLFKLSPHIGIQRKLCQGNGDRLEQEKLDFHDRVFEGYMALEKRYPQRIKGIDASGSIEEIHGEIVQYIEVLLKHRGSI</sequence>
<dbReference type="GO" id="GO:0006227">
    <property type="term" value="P:dUDP biosynthetic process"/>
    <property type="evidence" value="ECO:0007669"/>
    <property type="project" value="TreeGrafter"/>
</dbReference>
<evidence type="ECO:0000256" key="1">
    <source>
        <dbReference type="ARBA" id="ARBA00009776"/>
    </source>
</evidence>
<evidence type="ECO:0000256" key="6">
    <source>
        <dbReference type="ARBA" id="ARBA00022741"/>
    </source>
</evidence>
<dbReference type="CDD" id="cd01672">
    <property type="entry name" value="TMPK"/>
    <property type="match status" value="1"/>
</dbReference>
<dbReference type="InterPro" id="IPR027417">
    <property type="entry name" value="P-loop_NTPase"/>
</dbReference>
<reference evidence="13 14" key="1">
    <citation type="submission" date="2015-12" db="EMBL/GenBank/DDBJ databases">
        <title>Draft genome sequence of the thermoanaerobe Thermotalea metallivorans, an isolate from the runoff channel of the Great Artesian Basin, Australia.</title>
        <authorList>
            <person name="Patel B.K."/>
        </authorList>
    </citation>
    <scope>NUCLEOTIDE SEQUENCE [LARGE SCALE GENOMIC DNA]</scope>
    <source>
        <strain evidence="13 14">B2-1</strain>
    </source>
</reference>
<proteinExistence type="inferred from homology"/>
<dbReference type="NCBIfam" id="TIGR00041">
    <property type="entry name" value="DTMP_kinase"/>
    <property type="match status" value="1"/>
</dbReference>
<feature type="binding site" evidence="11">
    <location>
        <begin position="10"/>
        <end position="17"/>
    </location>
    <ligand>
        <name>ATP</name>
        <dbReference type="ChEBI" id="CHEBI:30616"/>
    </ligand>
</feature>